<sequence length="39" mass="4375">MTMAMYETSVDRETSTNYPLVNFMMATEADFFIGTLGST</sequence>
<organism evidence="1">
    <name type="scientific">Arundo donax</name>
    <name type="common">Giant reed</name>
    <name type="synonym">Donax arundinaceus</name>
    <dbReference type="NCBI Taxonomy" id="35708"/>
    <lineage>
        <taxon>Eukaryota</taxon>
        <taxon>Viridiplantae</taxon>
        <taxon>Streptophyta</taxon>
        <taxon>Embryophyta</taxon>
        <taxon>Tracheophyta</taxon>
        <taxon>Spermatophyta</taxon>
        <taxon>Magnoliopsida</taxon>
        <taxon>Liliopsida</taxon>
        <taxon>Poales</taxon>
        <taxon>Poaceae</taxon>
        <taxon>PACMAD clade</taxon>
        <taxon>Arundinoideae</taxon>
        <taxon>Arundineae</taxon>
        <taxon>Arundo</taxon>
    </lineage>
</organism>
<dbReference type="AlphaFoldDB" id="A0A0A9GY12"/>
<protein>
    <submittedName>
        <fullName evidence="1">Uncharacterized protein</fullName>
    </submittedName>
</protein>
<reference evidence="1" key="1">
    <citation type="submission" date="2014-09" db="EMBL/GenBank/DDBJ databases">
        <authorList>
            <person name="Magalhaes I.L.F."/>
            <person name="Oliveira U."/>
            <person name="Santos F.R."/>
            <person name="Vidigal T.H.D.A."/>
            <person name="Brescovit A.D."/>
            <person name="Santos A.J."/>
        </authorList>
    </citation>
    <scope>NUCLEOTIDE SEQUENCE</scope>
    <source>
        <tissue evidence="1">Shoot tissue taken approximately 20 cm above the soil surface</tissue>
    </source>
</reference>
<accession>A0A0A9GY12</accession>
<name>A0A0A9GY12_ARUDO</name>
<reference evidence="1" key="2">
    <citation type="journal article" date="2015" name="Data Brief">
        <title>Shoot transcriptome of the giant reed, Arundo donax.</title>
        <authorList>
            <person name="Barrero R.A."/>
            <person name="Guerrero F.D."/>
            <person name="Moolhuijzen P."/>
            <person name="Goolsby J.A."/>
            <person name="Tidwell J."/>
            <person name="Bellgard S.E."/>
            <person name="Bellgard M.I."/>
        </authorList>
    </citation>
    <scope>NUCLEOTIDE SEQUENCE</scope>
    <source>
        <tissue evidence="1">Shoot tissue taken approximately 20 cm above the soil surface</tissue>
    </source>
</reference>
<evidence type="ECO:0000313" key="1">
    <source>
        <dbReference type="EMBL" id="JAE29885.1"/>
    </source>
</evidence>
<proteinExistence type="predicted"/>
<dbReference type="EMBL" id="GBRH01168011">
    <property type="protein sequence ID" value="JAE29885.1"/>
    <property type="molecule type" value="Transcribed_RNA"/>
</dbReference>